<evidence type="ECO:0000313" key="9">
    <source>
        <dbReference type="Proteomes" id="UP000001640"/>
    </source>
</evidence>
<dbReference type="InterPro" id="IPR039794">
    <property type="entry name" value="Gtb1-like"/>
</dbReference>
<dbReference type="GO" id="GO:0006491">
    <property type="term" value="P:N-glycan processing"/>
    <property type="evidence" value="ECO:0007669"/>
    <property type="project" value="EnsemblFungi"/>
</dbReference>
<evidence type="ECO:0000256" key="1">
    <source>
        <dbReference type="ARBA" id="ARBA00022387"/>
    </source>
</evidence>
<feature type="domain" description="MRH" evidence="7">
    <location>
        <begin position="568"/>
        <end position="672"/>
    </location>
</feature>
<dbReference type="GO" id="GO:0070880">
    <property type="term" value="P:fungal-type cell wall beta-glucan biosynthetic process"/>
    <property type="evidence" value="ECO:0007669"/>
    <property type="project" value="EnsemblFungi"/>
</dbReference>
<dbReference type="GeneID" id="96901924"/>
<dbReference type="PANTHER" id="PTHR12630:SF1">
    <property type="entry name" value="GLUCOSIDASE 2 SUBUNIT BETA"/>
    <property type="match status" value="1"/>
</dbReference>
<keyword evidence="5" id="KW-0175">Coiled coil</keyword>
<dbReference type="OMA" id="CCDCSDE"/>
<evidence type="ECO:0000259" key="7">
    <source>
        <dbReference type="PROSITE" id="PS51914"/>
    </source>
</evidence>
<dbReference type="EMBL" id="HE576753">
    <property type="protein sequence ID" value="CCC68364.1"/>
    <property type="molecule type" value="Genomic_DNA"/>
</dbReference>
<dbReference type="OrthoDB" id="28322at2759"/>
<evidence type="ECO:0000313" key="8">
    <source>
        <dbReference type="EMBL" id="CCC68364.1"/>
    </source>
</evidence>
<dbReference type="RefSeq" id="XP_003674738.1">
    <property type="nucleotide sequence ID" value="XM_003674690.1"/>
</dbReference>
<dbReference type="Pfam" id="PF12999">
    <property type="entry name" value="PRKCSH-like"/>
    <property type="match status" value="1"/>
</dbReference>
<dbReference type="eggNOG" id="KOG2397">
    <property type="taxonomic scope" value="Eukaryota"/>
</dbReference>
<dbReference type="InParanoid" id="G0VBN8"/>
<feature type="signal peptide" evidence="6">
    <location>
        <begin position="1"/>
        <end position="18"/>
    </location>
</feature>
<dbReference type="SUPFAM" id="SSF50911">
    <property type="entry name" value="Mannose 6-phosphate receptor domain"/>
    <property type="match status" value="1"/>
</dbReference>
<dbReference type="InterPro" id="IPR036607">
    <property type="entry name" value="PRKCSH"/>
</dbReference>
<sequence length="689" mass="78208">MRWLFGSIVVLIAGCTTASELVGLSPNKLKEYHDNIVTVDGIKKWKCLGNPEILVEWSQINDGVCDCPDGSDEPGTSACTNNNDDLFYCENDGFIPKFIPRSSVNDGICDCCDCSDEALLSKVDNNAVDVKGNTCSKLKTELENVVKDELANYKLGQKKLLKLLSKYNIPLADGSQKNGQETIKENKLLVKKLKSEIETISQTLKDNKAVLKEEKGNFLRKLKEDDPILYAYNEIDNKEIVGSLNSSFYEVARISQAYVDLLKIIDDLSNSYSDSLNDRVVNDNVEKYYEIISQNEMHKVNADAATDRDLSLQLTEYFQQELPALFWEREAEHDAKYVVNKAGFVDNLIRGKIQYTETLLNFVKQFRAIMDDISSNYNVNFQDSGVKAAVESYQNYLGKYDDLLDLKKLEIPKNFSNELEKLRTLVKKSAQTLLSSDADDDKLQLEDDQQMKFESSKLSTIKRQVSTHENEVAKLENKLTVKNNELNSLEESMASKNNDVEDKKHQLLMARISNLLEEMGDTKIIQEELDNYLYEITANPKTPGSIYQIETKNDGNIVKIGSLQRISLNKEDNLQKYVEHLKMLFPKEDLVSHLISETESETGDRKYLFGNLANINNGVVLEYGEGHRCWNGPQRSAQLFIKCGEKFKLHNVYEATKCRYVFDASGPLGCSESFKYLPISDDWVKNPQA</sequence>
<evidence type="ECO:0000256" key="5">
    <source>
        <dbReference type="SAM" id="Coils"/>
    </source>
</evidence>
<gene>
    <name evidence="8" type="primary">NCAS0B02800</name>
    <name evidence="8" type="ordered locus">NCAS_0B02800</name>
</gene>
<dbReference type="KEGG" id="ncs:NCAS_0B02800"/>
<feature type="chain" id="PRO_5003410623" description="Glucosidase 2 subunit beta" evidence="6">
    <location>
        <begin position="19"/>
        <end position="689"/>
    </location>
</feature>
<evidence type="ECO:0000256" key="6">
    <source>
        <dbReference type="SAM" id="SignalP"/>
    </source>
</evidence>
<organism evidence="8 9">
    <name type="scientific">Naumovozyma castellii</name>
    <name type="common">Yeast</name>
    <name type="synonym">Saccharomyces castellii</name>
    <dbReference type="NCBI Taxonomy" id="27288"/>
    <lineage>
        <taxon>Eukaryota</taxon>
        <taxon>Fungi</taxon>
        <taxon>Dikarya</taxon>
        <taxon>Ascomycota</taxon>
        <taxon>Saccharomycotina</taxon>
        <taxon>Saccharomycetes</taxon>
        <taxon>Saccharomycetales</taxon>
        <taxon>Saccharomycetaceae</taxon>
        <taxon>Naumovozyma</taxon>
    </lineage>
</organism>
<keyword evidence="3" id="KW-0256">Endoplasmic reticulum</keyword>
<dbReference type="AlphaFoldDB" id="G0VBN8"/>
<proteinExistence type="predicted"/>
<evidence type="ECO:0000256" key="4">
    <source>
        <dbReference type="ARBA" id="ARBA00023157"/>
    </source>
</evidence>
<dbReference type="PROSITE" id="PS51257">
    <property type="entry name" value="PROKAR_LIPOPROTEIN"/>
    <property type="match status" value="1"/>
</dbReference>
<dbReference type="GO" id="GO:0005788">
    <property type="term" value="C:endoplasmic reticulum lumen"/>
    <property type="evidence" value="ECO:0007669"/>
    <property type="project" value="EnsemblFungi"/>
</dbReference>
<dbReference type="PANTHER" id="PTHR12630">
    <property type="entry name" value="N-LINKED OLIGOSACCHARIDE PROCESSING"/>
    <property type="match status" value="1"/>
</dbReference>
<dbReference type="STRING" id="1064592.G0VBN8"/>
<dbReference type="GO" id="GO:0017177">
    <property type="term" value="C:glucosidase II complex"/>
    <property type="evidence" value="ECO:0007669"/>
    <property type="project" value="EnsemblFungi"/>
</dbReference>
<reference evidence="8 9" key="1">
    <citation type="journal article" date="2011" name="Proc. Natl. Acad. Sci. U.S.A.">
        <title>Evolutionary erosion of yeast sex chromosomes by mating-type switching accidents.</title>
        <authorList>
            <person name="Gordon J.L."/>
            <person name="Armisen D."/>
            <person name="Proux-Wera E."/>
            <person name="Oheigeartaigh S.S."/>
            <person name="Byrne K.P."/>
            <person name="Wolfe K.H."/>
        </authorList>
    </citation>
    <scope>NUCLEOTIDE SEQUENCE [LARGE SCALE GENOMIC DNA]</scope>
    <source>
        <strain evidence="9">ATCC 76901 / BCRC 22586 / CBS 4309 / NBRC 1992 / NRRL Y-12630</strain>
    </source>
</reference>
<dbReference type="InterPro" id="IPR044865">
    <property type="entry name" value="MRH_dom"/>
</dbReference>
<keyword evidence="9" id="KW-1185">Reference proteome</keyword>
<evidence type="ECO:0000256" key="2">
    <source>
        <dbReference type="ARBA" id="ARBA00022729"/>
    </source>
</evidence>
<dbReference type="Proteomes" id="UP000001640">
    <property type="component" value="Chromosome 2"/>
</dbReference>
<reference key="2">
    <citation type="submission" date="2011-08" db="EMBL/GenBank/DDBJ databases">
        <title>Genome sequence of Naumovozyma castellii.</title>
        <authorList>
            <person name="Gordon J.L."/>
            <person name="Armisen D."/>
            <person name="Proux-Wera E."/>
            <person name="OhEigeartaigh S.S."/>
            <person name="Byrne K.P."/>
            <person name="Wolfe K.H."/>
        </authorList>
    </citation>
    <scope>NUCLEOTIDE SEQUENCE</scope>
    <source>
        <strain>Type strain:CBS 4309</strain>
    </source>
</reference>
<dbReference type="Pfam" id="PF13015">
    <property type="entry name" value="PRKCSH_1"/>
    <property type="match status" value="1"/>
</dbReference>
<dbReference type="HOGENOM" id="CLU_419754_0_0_1"/>
<dbReference type="GO" id="GO:0004558">
    <property type="term" value="F:alpha-1,4-glucosidase activity"/>
    <property type="evidence" value="ECO:0007669"/>
    <property type="project" value="EnsemblFungi"/>
</dbReference>
<accession>G0VBN8</accession>
<name>G0VBN8_NAUCA</name>
<dbReference type="Gene3D" id="2.70.130.10">
    <property type="entry name" value="Mannose-6-phosphate receptor binding domain"/>
    <property type="match status" value="1"/>
</dbReference>
<feature type="coiled-coil region" evidence="5">
    <location>
        <begin position="458"/>
        <end position="506"/>
    </location>
</feature>
<dbReference type="InterPro" id="IPR009011">
    <property type="entry name" value="Man6P_isomerase_rcpt-bd_dom_sf"/>
</dbReference>
<dbReference type="PROSITE" id="PS51914">
    <property type="entry name" value="MRH"/>
    <property type="match status" value="1"/>
</dbReference>
<dbReference type="InterPro" id="IPR028146">
    <property type="entry name" value="PRKCSH_N"/>
</dbReference>
<keyword evidence="2 6" id="KW-0732">Signal</keyword>
<dbReference type="FunCoup" id="G0VBN8">
    <property type="interactions" value="604"/>
</dbReference>
<protein>
    <recommendedName>
        <fullName evidence="1">Glucosidase 2 subunit beta</fullName>
    </recommendedName>
</protein>
<keyword evidence="4" id="KW-1015">Disulfide bond</keyword>
<evidence type="ECO:0000256" key="3">
    <source>
        <dbReference type="ARBA" id="ARBA00022824"/>
    </source>
</evidence>
<dbReference type="GO" id="GO:0008047">
    <property type="term" value="F:enzyme activator activity"/>
    <property type="evidence" value="ECO:0007669"/>
    <property type="project" value="EnsemblFungi"/>
</dbReference>